<name>A0A0M2PPK2_PROHO</name>
<dbReference type="PANTHER" id="PTHR33121">
    <property type="entry name" value="CYCLIC DI-GMP PHOSPHODIESTERASE PDEF"/>
    <property type="match status" value="1"/>
</dbReference>
<dbReference type="CDD" id="cd01948">
    <property type="entry name" value="EAL"/>
    <property type="match status" value="1"/>
</dbReference>
<evidence type="ECO:0000313" key="4">
    <source>
        <dbReference type="Proteomes" id="UP000034681"/>
    </source>
</evidence>
<dbReference type="InterPro" id="IPR018490">
    <property type="entry name" value="cNMP-bd_dom_sf"/>
</dbReference>
<dbReference type="SMART" id="SM00100">
    <property type="entry name" value="cNMP"/>
    <property type="match status" value="1"/>
</dbReference>
<evidence type="ECO:0000313" key="3">
    <source>
        <dbReference type="EMBL" id="KKI98500.1"/>
    </source>
</evidence>
<dbReference type="CDD" id="cd00038">
    <property type="entry name" value="CAP_ED"/>
    <property type="match status" value="1"/>
</dbReference>
<dbReference type="Gene3D" id="2.60.120.10">
    <property type="entry name" value="Jelly Rolls"/>
    <property type="match status" value="1"/>
</dbReference>
<sequence length="408" mass="46163">MDYRYYDRLRQRRLKPGECIFTEGDRGDYAYIIDQGSVEIFTTLEDQLYVLSVLEPGAIFGELALVDGRTRSASARALTDTLLTLVTREQVDERIQSADPILRMLLFVVLGYLRMESTHFRRRNSPNFSIGLRERTDLLPRISQAVDLIRMESELQSAIRDGELKLVYQPILHLASNTVVGFEALTRWYSPSRGLVPPSIFMPLAECTSLIIPVGEWVVKTAFEAMRQMEQVTGNTPFISLNIANRQIEEPGLTDYLVNQAQCYGIPRQRIKLEILERTLMDSQLAPRWMEECRQLGFPLTLDDFGTGYSSLGYLNQYQFDTLKLDKSFVQELEDNASSRSICKAIIDLSHALGMTVVAEGIEQATQGELLADMGCSYGQGYFYAKPLSLGQAIEFLQEHQPSPHGVS</sequence>
<dbReference type="PRINTS" id="PR00103">
    <property type="entry name" value="CAMPKINASE"/>
</dbReference>
<dbReference type="InterPro" id="IPR035919">
    <property type="entry name" value="EAL_sf"/>
</dbReference>
<feature type="domain" description="Cyclic nucleotide-binding" evidence="1">
    <location>
        <begin position="1"/>
        <end position="103"/>
    </location>
</feature>
<dbReference type="SUPFAM" id="SSF51206">
    <property type="entry name" value="cAMP-binding domain-like"/>
    <property type="match status" value="1"/>
</dbReference>
<dbReference type="PROSITE" id="PS50883">
    <property type="entry name" value="EAL"/>
    <property type="match status" value="1"/>
</dbReference>
<feature type="domain" description="EAL" evidence="2">
    <location>
        <begin position="148"/>
        <end position="401"/>
    </location>
</feature>
<dbReference type="InterPro" id="IPR050706">
    <property type="entry name" value="Cyclic-di-GMP_PDE-like"/>
</dbReference>
<dbReference type="InterPro" id="IPR000595">
    <property type="entry name" value="cNMP-bd_dom"/>
</dbReference>
<dbReference type="Proteomes" id="UP000034681">
    <property type="component" value="Unassembled WGS sequence"/>
</dbReference>
<dbReference type="PROSITE" id="PS00889">
    <property type="entry name" value="CNMP_BINDING_2"/>
    <property type="match status" value="1"/>
</dbReference>
<protein>
    <submittedName>
        <fullName evidence="3">Diguanylate phosphodiesterase</fullName>
    </submittedName>
</protein>
<dbReference type="PANTHER" id="PTHR33121:SF71">
    <property type="entry name" value="OXYGEN SENSOR PROTEIN DOSP"/>
    <property type="match status" value="1"/>
</dbReference>
<dbReference type="Pfam" id="PF00563">
    <property type="entry name" value="EAL"/>
    <property type="match status" value="1"/>
</dbReference>
<dbReference type="STRING" id="317619.GCA_000332315_02801"/>
<dbReference type="EMBL" id="AJTX02000008">
    <property type="protein sequence ID" value="KKI98500.1"/>
    <property type="molecule type" value="Genomic_DNA"/>
</dbReference>
<dbReference type="InterPro" id="IPR001633">
    <property type="entry name" value="EAL_dom"/>
</dbReference>
<evidence type="ECO:0000259" key="2">
    <source>
        <dbReference type="PROSITE" id="PS50883"/>
    </source>
</evidence>
<dbReference type="SMART" id="SM00052">
    <property type="entry name" value="EAL"/>
    <property type="match status" value="1"/>
</dbReference>
<dbReference type="RefSeq" id="WP_017713103.1">
    <property type="nucleotide sequence ID" value="NZ_KB235938.1"/>
</dbReference>
<organism evidence="3 4">
    <name type="scientific">Prochlorothrix hollandica PCC 9006 = CALU 1027</name>
    <dbReference type="NCBI Taxonomy" id="317619"/>
    <lineage>
        <taxon>Bacteria</taxon>
        <taxon>Bacillati</taxon>
        <taxon>Cyanobacteriota</taxon>
        <taxon>Cyanophyceae</taxon>
        <taxon>Prochlorotrichales</taxon>
        <taxon>Prochlorotrichaceae</taxon>
        <taxon>Prochlorothrix</taxon>
    </lineage>
</organism>
<comment type="caution">
    <text evidence="3">The sequence shown here is derived from an EMBL/GenBank/DDBJ whole genome shotgun (WGS) entry which is preliminary data.</text>
</comment>
<dbReference type="PROSITE" id="PS50042">
    <property type="entry name" value="CNMP_BINDING_3"/>
    <property type="match status" value="1"/>
</dbReference>
<dbReference type="Pfam" id="PF00027">
    <property type="entry name" value="cNMP_binding"/>
    <property type="match status" value="1"/>
</dbReference>
<dbReference type="GO" id="GO:0071111">
    <property type="term" value="F:cyclic-guanylate-specific phosphodiesterase activity"/>
    <property type="evidence" value="ECO:0007669"/>
    <property type="project" value="InterPro"/>
</dbReference>
<dbReference type="eggNOG" id="COG2200">
    <property type="taxonomic scope" value="Bacteria"/>
</dbReference>
<gene>
    <name evidence="3" type="ORF">PROH_19010</name>
</gene>
<proteinExistence type="predicted"/>
<evidence type="ECO:0000259" key="1">
    <source>
        <dbReference type="PROSITE" id="PS50042"/>
    </source>
</evidence>
<dbReference type="InterPro" id="IPR014710">
    <property type="entry name" value="RmlC-like_jellyroll"/>
</dbReference>
<dbReference type="Gene3D" id="3.20.20.450">
    <property type="entry name" value="EAL domain"/>
    <property type="match status" value="1"/>
</dbReference>
<dbReference type="OrthoDB" id="9805474at2"/>
<keyword evidence="4" id="KW-1185">Reference proteome</keyword>
<dbReference type="AlphaFoldDB" id="A0A0M2PPK2"/>
<accession>A0A0M2PPK2</accession>
<dbReference type="SUPFAM" id="SSF141868">
    <property type="entry name" value="EAL domain-like"/>
    <property type="match status" value="1"/>
</dbReference>
<dbReference type="InterPro" id="IPR018488">
    <property type="entry name" value="cNMP-bd_CS"/>
</dbReference>
<reference evidence="3" key="1">
    <citation type="submission" date="2012-04" db="EMBL/GenBank/DDBJ databases">
        <authorList>
            <person name="Borisov I.G."/>
            <person name="Ivanikova N.V."/>
            <person name="Pinevich A.V."/>
        </authorList>
    </citation>
    <scope>NUCLEOTIDE SEQUENCE</scope>
    <source>
        <strain evidence="3">CALU 1027</strain>
    </source>
</reference>